<sequence length="48" mass="5710">MRITVNREDDTAEYRRWAAERADRRTDRFWMGVVGVTVTLVLLLPLIF</sequence>
<gene>
    <name evidence="2" type="ORF">LCGC14_1996290</name>
</gene>
<dbReference type="EMBL" id="LAZR01022604">
    <property type="protein sequence ID" value="KKL81291.1"/>
    <property type="molecule type" value="Genomic_DNA"/>
</dbReference>
<protein>
    <submittedName>
        <fullName evidence="2">Uncharacterized protein</fullName>
    </submittedName>
</protein>
<organism evidence="2">
    <name type="scientific">marine sediment metagenome</name>
    <dbReference type="NCBI Taxonomy" id="412755"/>
    <lineage>
        <taxon>unclassified sequences</taxon>
        <taxon>metagenomes</taxon>
        <taxon>ecological metagenomes</taxon>
    </lineage>
</organism>
<comment type="caution">
    <text evidence="2">The sequence shown here is derived from an EMBL/GenBank/DDBJ whole genome shotgun (WGS) entry which is preliminary data.</text>
</comment>
<accession>A0A0F9FSM0</accession>
<evidence type="ECO:0000313" key="2">
    <source>
        <dbReference type="EMBL" id="KKL81291.1"/>
    </source>
</evidence>
<proteinExistence type="predicted"/>
<feature type="transmembrane region" description="Helical" evidence="1">
    <location>
        <begin position="29"/>
        <end position="47"/>
    </location>
</feature>
<keyword evidence="1" id="KW-0812">Transmembrane</keyword>
<dbReference type="AlphaFoldDB" id="A0A0F9FSM0"/>
<reference evidence="2" key="1">
    <citation type="journal article" date="2015" name="Nature">
        <title>Complex archaea that bridge the gap between prokaryotes and eukaryotes.</title>
        <authorList>
            <person name="Spang A."/>
            <person name="Saw J.H."/>
            <person name="Jorgensen S.L."/>
            <person name="Zaremba-Niedzwiedzka K."/>
            <person name="Martijn J."/>
            <person name="Lind A.E."/>
            <person name="van Eijk R."/>
            <person name="Schleper C."/>
            <person name="Guy L."/>
            <person name="Ettema T.J."/>
        </authorList>
    </citation>
    <scope>NUCLEOTIDE SEQUENCE</scope>
</reference>
<keyword evidence="1" id="KW-0472">Membrane</keyword>
<keyword evidence="1" id="KW-1133">Transmembrane helix</keyword>
<name>A0A0F9FSM0_9ZZZZ</name>
<evidence type="ECO:0000256" key="1">
    <source>
        <dbReference type="SAM" id="Phobius"/>
    </source>
</evidence>